<dbReference type="RefSeq" id="WP_190353191.1">
    <property type="nucleotide sequence ID" value="NZ_JACJPY010000140.1"/>
</dbReference>
<dbReference type="EMBL" id="JACJPY010000140">
    <property type="protein sequence ID" value="MBD2152730.1"/>
    <property type="molecule type" value="Genomic_DNA"/>
</dbReference>
<keyword evidence="2" id="KW-1185">Reference proteome</keyword>
<dbReference type="AlphaFoldDB" id="A0A926UX28"/>
<accession>A0A926UX28</accession>
<evidence type="ECO:0000313" key="1">
    <source>
        <dbReference type="EMBL" id="MBD2152730.1"/>
    </source>
</evidence>
<organism evidence="1 2">
    <name type="scientific">Pseudanabaena cinerea FACHB-1277</name>
    <dbReference type="NCBI Taxonomy" id="2949581"/>
    <lineage>
        <taxon>Bacteria</taxon>
        <taxon>Bacillati</taxon>
        <taxon>Cyanobacteriota</taxon>
        <taxon>Cyanophyceae</taxon>
        <taxon>Pseudanabaenales</taxon>
        <taxon>Pseudanabaenaceae</taxon>
        <taxon>Pseudanabaena</taxon>
        <taxon>Pseudanabaena cinerea</taxon>
    </lineage>
</organism>
<reference evidence="1 2" key="1">
    <citation type="journal article" date="2015" name="ISME J.">
        <title>Draft Genome Sequence of Streptomyces incarnatus NRRL8089, which Produces the Nucleoside Antibiotic Sinefungin.</title>
        <authorList>
            <person name="Oshima K."/>
            <person name="Hattori M."/>
            <person name="Shimizu H."/>
            <person name="Fukuda K."/>
            <person name="Nemoto M."/>
            <person name="Inagaki K."/>
            <person name="Tamura T."/>
        </authorList>
    </citation>
    <scope>NUCLEOTIDE SEQUENCE [LARGE SCALE GENOMIC DNA]</scope>
    <source>
        <strain evidence="1 2">FACHB-1277</strain>
    </source>
</reference>
<gene>
    <name evidence="1" type="ORF">H6F44_21795</name>
</gene>
<protein>
    <submittedName>
        <fullName evidence="1">Uncharacterized protein</fullName>
    </submittedName>
</protein>
<comment type="caution">
    <text evidence="1">The sequence shown here is derived from an EMBL/GenBank/DDBJ whole genome shotgun (WGS) entry which is preliminary data.</text>
</comment>
<name>A0A926UX28_9CYAN</name>
<evidence type="ECO:0000313" key="2">
    <source>
        <dbReference type="Proteomes" id="UP000631421"/>
    </source>
</evidence>
<proteinExistence type="predicted"/>
<dbReference type="Proteomes" id="UP000631421">
    <property type="component" value="Unassembled WGS sequence"/>
</dbReference>
<sequence>MKYTGDWRIDEMELWEADYLNMEVEAFISIDERGDGQFQFGLVSGYIDGEVIKRKTETRLEFTWEGNDECDEASGSGWLQLRDDDTLDGEIKFHGGDRSSLVATRIKN</sequence>